<name>A0A514DJK2_9CAUD</name>
<reference evidence="1 2" key="1">
    <citation type="submission" date="2019-05" db="EMBL/GenBank/DDBJ databases">
        <authorList>
            <person name="Akhtar B.I."/>
            <person name="Arnold A.M."/>
            <person name="Bradley E.T."/>
            <person name="Brothers B.H."/>
            <person name="Butler T.D."/>
            <person name="Camp E.M."/>
            <person name="Carlisle A.C."/>
            <person name="Causey C.L."/>
            <person name="Cole L.M."/>
            <person name="Cordle B.A."/>
            <person name="Council J.C."/>
            <person name="Cranford T.B."/>
            <person name="Davidson A.L."/>
            <person name="Davis T.J."/>
            <person name="DeJohn S.M."/>
            <person name="Dobson M.N."/>
            <person name="Draughn A.N."/>
            <person name="Duncan A."/>
            <person name="Flippo K.C."/>
            <person name="Gentry B.L."/>
            <person name="Temple D.K."/>
            <person name="Claughton R."/>
            <person name="Riley T."/>
            <person name="Yancie K."/>
            <person name="Brown C."/>
            <person name="Monti D.L."/>
            <person name="Garlena R.A."/>
            <person name="Russell D.A."/>
            <person name="Pope W.H."/>
            <person name="Jacobs-Sera D."/>
            <person name="Hatfull G.F."/>
        </authorList>
    </citation>
    <scope>NUCLEOTIDE SEQUENCE [LARGE SCALE GENOMIC DNA]</scope>
</reference>
<organism evidence="1 2">
    <name type="scientific">Corynebacterium phage StAB</name>
    <dbReference type="NCBI Taxonomy" id="2591204"/>
    <lineage>
        <taxon>Viruses</taxon>
        <taxon>Duplodnaviria</taxon>
        <taxon>Heunggongvirae</taxon>
        <taxon>Uroviricota</taxon>
        <taxon>Caudoviricetes</taxon>
        <taxon>Samwavirus</taxon>
        <taxon>Samwavirus StAB</taxon>
    </lineage>
</organism>
<dbReference type="EMBL" id="MK937613">
    <property type="protein sequence ID" value="QDH93765.1"/>
    <property type="molecule type" value="Genomic_DNA"/>
</dbReference>
<evidence type="ECO:0000313" key="1">
    <source>
        <dbReference type="EMBL" id="QDH93765.1"/>
    </source>
</evidence>
<keyword evidence="2" id="KW-1185">Reference proteome</keyword>
<proteinExistence type="predicted"/>
<accession>A0A514DJK2</accession>
<dbReference type="GeneID" id="55618400"/>
<protein>
    <submittedName>
        <fullName evidence="1">Uncharacterized protein</fullName>
    </submittedName>
</protein>
<dbReference type="Proteomes" id="UP000317877">
    <property type="component" value="Segment"/>
</dbReference>
<dbReference type="RefSeq" id="YP_009848000.1">
    <property type="nucleotide sequence ID" value="NC_048780.1"/>
</dbReference>
<dbReference type="KEGG" id="vg:55618400"/>
<gene>
    <name evidence="1" type="primary">54</name>
    <name evidence="1" type="ORF">SEA_STAB_54</name>
</gene>
<sequence>MTDHIPADKVRDLRDQYARLIEDAGTKETQAYYGHVVKDLEALLPAPPRPTLADMTDEERAACLRMQCDTAPNRSVRGFIADVYPGGCRVIERDTWEWRSCSDDLVTPRPDLHRMEWPADKKPVAATALPEGWRPADHKDHGRVVVTSASTPSDGDGYVYILFPTADSRGYDWMFCPTNRLTYLDQEADL</sequence>
<evidence type="ECO:0000313" key="2">
    <source>
        <dbReference type="Proteomes" id="UP000317877"/>
    </source>
</evidence>